<dbReference type="RefSeq" id="WP_267655974.1">
    <property type="nucleotide sequence ID" value="NZ_JAOVZR010000001.1"/>
</dbReference>
<keyword evidence="3" id="KW-0479">Metal-binding</keyword>
<dbReference type="Proteomes" id="UP001073227">
    <property type="component" value="Unassembled WGS sequence"/>
</dbReference>
<dbReference type="EMBL" id="JAOVZR010000001">
    <property type="protein sequence ID" value="MCY0150544.1"/>
    <property type="molecule type" value="Genomic_DNA"/>
</dbReference>
<dbReference type="InterPro" id="IPR036412">
    <property type="entry name" value="HAD-like_sf"/>
</dbReference>
<dbReference type="InterPro" id="IPR051600">
    <property type="entry name" value="Beta-PGM-like"/>
</dbReference>
<dbReference type="SUPFAM" id="SSF56784">
    <property type="entry name" value="HAD-like"/>
    <property type="match status" value="1"/>
</dbReference>
<evidence type="ECO:0000256" key="1">
    <source>
        <dbReference type="ARBA" id="ARBA00001946"/>
    </source>
</evidence>
<keyword evidence="5" id="KW-0378">Hydrolase</keyword>
<dbReference type="Gene3D" id="1.10.150.240">
    <property type="entry name" value="Putative phosphatase, domain 2"/>
    <property type="match status" value="1"/>
</dbReference>
<comment type="caution">
    <text evidence="5">The sequence shown here is derived from an EMBL/GenBank/DDBJ whole genome shotgun (WGS) entry which is preliminary data.</text>
</comment>
<dbReference type="InterPro" id="IPR006439">
    <property type="entry name" value="HAD-SF_hydro_IA"/>
</dbReference>
<comment type="cofactor">
    <cofactor evidence="1">
        <name>Mg(2+)</name>
        <dbReference type="ChEBI" id="CHEBI:18420"/>
    </cofactor>
</comment>
<dbReference type="PANTHER" id="PTHR46193">
    <property type="entry name" value="6-PHOSPHOGLUCONATE PHOSPHATASE"/>
    <property type="match status" value="1"/>
</dbReference>
<evidence type="ECO:0000313" key="5">
    <source>
        <dbReference type="EMBL" id="MCY0150544.1"/>
    </source>
</evidence>
<evidence type="ECO:0000256" key="2">
    <source>
        <dbReference type="ARBA" id="ARBA00006171"/>
    </source>
</evidence>
<dbReference type="Gene3D" id="3.40.50.1000">
    <property type="entry name" value="HAD superfamily/HAD-like"/>
    <property type="match status" value="1"/>
</dbReference>
<dbReference type="PANTHER" id="PTHR46193:SF10">
    <property type="entry name" value="6-PHOSPHOGLUCONATE PHOSPHATASE"/>
    <property type="match status" value="1"/>
</dbReference>
<protein>
    <submittedName>
        <fullName evidence="5">HAD family hydrolase</fullName>
    </submittedName>
</protein>
<dbReference type="SFLD" id="SFLDG01129">
    <property type="entry name" value="C1.5:_HAD__Beta-PGM__Phosphata"/>
    <property type="match status" value="1"/>
</dbReference>
<reference evidence="5" key="1">
    <citation type="submission" date="2022-10" db="EMBL/GenBank/DDBJ databases">
        <title>Hoeflea sp. G2-23, isolated from marine algae.</title>
        <authorList>
            <person name="Kristyanto S."/>
            <person name="Kim J.M."/>
            <person name="Jeon C.O."/>
        </authorList>
    </citation>
    <scope>NUCLEOTIDE SEQUENCE</scope>
    <source>
        <strain evidence="5">G2-23</strain>
    </source>
</reference>
<dbReference type="CDD" id="cd07526">
    <property type="entry name" value="HAD_BPGM_like"/>
    <property type="match status" value="1"/>
</dbReference>
<comment type="similarity">
    <text evidence="2">Belongs to the HAD-like hydrolase superfamily. CbbY/CbbZ/Gph/YieH family.</text>
</comment>
<dbReference type="InterPro" id="IPR023198">
    <property type="entry name" value="PGP-like_dom2"/>
</dbReference>
<organism evidence="5 6">
    <name type="scientific">Hoeflea algicola</name>
    <dbReference type="NCBI Taxonomy" id="2983763"/>
    <lineage>
        <taxon>Bacteria</taxon>
        <taxon>Pseudomonadati</taxon>
        <taxon>Pseudomonadota</taxon>
        <taxon>Alphaproteobacteria</taxon>
        <taxon>Hyphomicrobiales</taxon>
        <taxon>Rhizobiaceae</taxon>
        <taxon>Hoeflea</taxon>
    </lineage>
</organism>
<accession>A0ABT3ZH16</accession>
<keyword evidence="6" id="KW-1185">Reference proteome</keyword>
<dbReference type="GO" id="GO:0016787">
    <property type="term" value="F:hydrolase activity"/>
    <property type="evidence" value="ECO:0007669"/>
    <property type="project" value="UniProtKB-KW"/>
</dbReference>
<gene>
    <name evidence="5" type="ORF">OEG84_23270</name>
</gene>
<keyword evidence="4" id="KW-0460">Magnesium</keyword>
<dbReference type="SFLD" id="SFLDS00003">
    <property type="entry name" value="Haloacid_Dehalogenase"/>
    <property type="match status" value="1"/>
</dbReference>
<dbReference type="InterPro" id="IPR023214">
    <property type="entry name" value="HAD_sf"/>
</dbReference>
<proteinExistence type="inferred from homology"/>
<dbReference type="NCBIfam" id="TIGR01509">
    <property type="entry name" value="HAD-SF-IA-v3"/>
    <property type="match status" value="1"/>
</dbReference>
<evidence type="ECO:0000313" key="6">
    <source>
        <dbReference type="Proteomes" id="UP001073227"/>
    </source>
</evidence>
<dbReference type="SFLD" id="SFLDG01135">
    <property type="entry name" value="C1.5.6:_HAD__Beta-PGM__Phospha"/>
    <property type="match status" value="1"/>
</dbReference>
<dbReference type="Pfam" id="PF00702">
    <property type="entry name" value="Hydrolase"/>
    <property type="match status" value="1"/>
</dbReference>
<name>A0ABT3ZH16_9HYPH</name>
<evidence type="ECO:0000256" key="3">
    <source>
        <dbReference type="ARBA" id="ARBA00022723"/>
    </source>
</evidence>
<sequence>MAGFELVLFDCDGVLVDSEIIAAEVESVLLAEAGYQITPEELAERFAGLTWKDILFEVEKETSIPLSASLLDASEPLLDKRLAAEVRAIDGAGQAISRIPGPRCVCSNSSSHRLKAMLGRTGLDRLFGDHVYSAKDVGEGHTKPAPDVFLHGAAQFDVNPENCLVIEDSVHGIQAAKAAGMRVIGFTGGAHSYPGHADKLTEAGAETVISRMVDLPATVEALGQWSELL</sequence>
<evidence type="ECO:0000256" key="4">
    <source>
        <dbReference type="ARBA" id="ARBA00022842"/>
    </source>
</evidence>